<proteinExistence type="predicted"/>
<feature type="region of interest" description="Disordered" evidence="1">
    <location>
        <begin position="15"/>
        <end position="79"/>
    </location>
</feature>
<dbReference type="EMBL" id="KR029587">
    <property type="protein sequence ID" value="AKH46865.1"/>
    <property type="molecule type" value="Genomic_DNA"/>
</dbReference>
<feature type="compositionally biased region" description="Basic and acidic residues" evidence="1">
    <location>
        <begin position="24"/>
        <end position="49"/>
    </location>
</feature>
<protein>
    <submittedName>
        <fullName evidence="2">Uncharacterized protein</fullName>
    </submittedName>
</protein>
<name>A0A0F7L4G1_9VIRU</name>
<accession>A0A0F7L4G1</accession>
<sequence>MSLWSCSEASVSCDSLRQSSQSDRSPHSEFRYQVRAERHPCRIPEDSRLGGRRLPLSRIQRPRRSYRLPSNSTPRAQSL</sequence>
<feature type="compositionally biased region" description="Polar residues" evidence="1">
    <location>
        <begin position="68"/>
        <end position="79"/>
    </location>
</feature>
<reference evidence="2" key="1">
    <citation type="journal article" date="2015" name="Front. Microbiol.">
        <title>Combining genomic sequencing methods to explore viral diversity and reveal potential virus-host interactions.</title>
        <authorList>
            <person name="Chow C.E."/>
            <person name="Winget D.M."/>
            <person name="White R.A.III."/>
            <person name="Hallam S.J."/>
            <person name="Suttle C.A."/>
        </authorList>
    </citation>
    <scope>NUCLEOTIDE SEQUENCE</scope>
    <source>
        <strain evidence="2">Anoxic2_3</strain>
    </source>
</reference>
<evidence type="ECO:0000256" key="1">
    <source>
        <dbReference type="SAM" id="MobiDB-lite"/>
    </source>
</evidence>
<evidence type="ECO:0000313" key="2">
    <source>
        <dbReference type="EMBL" id="AKH46865.1"/>
    </source>
</evidence>
<reference evidence="2" key="2">
    <citation type="submission" date="2015-03" db="EMBL/GenBank/DDBJ databases">
        <authorList>
            <person name="Chow C.-E.T."/>
            <person name="Winget D.M."/>
            <person name="White R.A.III."/>
            <person name="Hallam S.J."/>
            <person name="Suttle C.A."/>
        </authorList>
    </citation>
    <scope>NUCLEOTIDE SEQUENCE</scope>
    <source>
        <strain evidence="2">Anoxic2_3</strain>
    </source>
</reference>
<organism evidence="2">
    <name type="scientific">uncultured marine virus</name>
    <dbReference type="NCBI Taxonomy" id="186617"/>
    <lineage>
        <taxon>Viruses</taxon>
        <taxon>environmental samples</taxon>
    </lineage>
</organism>